<name>A0A644XX78_9ZZZZ</name>
<protein>
    <submittedName>
        <fullName evidence="1">Uncharacterized protein</fullName>
    </submittedName>
</protein>
<proteinExistence type="predicted"/>
<gene>
    <name evidence="1" type="ORF">SDC9_67304</name>
</gene>
<organism evidence="1">
    <name type="scientific">bioreactor metagenome</name>
    <dbReference type="NCBI Taxonomy" id="1076179"/>
    <lineage>
        <taxon>unclassified sequences</taxon>
        <taxon>metagenomes</taxon>
        <taxon>ecological metagenomes</taxon>
    </lineage>
</organism>
<dbReference type="AlphaFoldDB" id="A0A644XX78"/>
<reference evidence="1" key="1">
    <citation type="submission" date="2019-08" db="EMBL/GenBank/DDBJ databases">
        <authorList>
            <person name="Kucharzyk K."/>
            <person name="Murdoch R.W."/>
            <person name="Higgins S."/>
            <person name="Loffler F."/>
        </authorList>
    </citation>
    <scope>NUCLEOTIDE SEQUENCE</scope>
</reference>
<sequence length="93" mass="10062">MVVTAIITVVGPPRERMSLPTGSLNIRRRCSSLPSAADDLCPNIRMFLFCSKKCMAKIPYDGREAGTYVIIDPSEAGSAASLSIAFLFSARHL</sequence>
<evidence type="ECO:0000313" key="1">
    <source>
        <dbReference type="EMBL" id="MPM20866.1"/>
    </source>
</evidence>
<dbReference type="EMBL" id="VSSQ01003472">
    <property type="protein sequence ID" value="MPM20866.1"/>
    <property type="molecule type" value="Genomic_DNA"/>
</dbReference>
<accession>A0A644XX78</accession>
<comment type="caution">
    <text evidence="1">The sequence shown here is derived from an EMBL/GenBank/DDBJ whole genome shotgun (WGS) entry which is preliminary data.</text>
</comment>